<dbReference type="STRING" id="229205.SAMN05444372_11069"/>
<dbReference type="RefSeq" id="WP_073020683.1">
    <property type="nucleotide sequence ID" value="NZ_FQWF01000010.1"/>
</dbReference>
<proteinExistence type="predicted"/>
<dbReference type="AlphaFoldDB" id="A0A1M5MX53"/>
<evidence type="ECO:0000313" key="3">
    <source>
        <dbReference type="Proteomes" id="UP000184020"/>
    </source>
</evidence>
<name>A0A1M5MX53_9FLAO</name>
<dbReference type="InterPro" id="IPR010982">
    <property type="entry name" value="Lambda_DNA-bd_dom_sf"/>
</dbReference>
<dbReference type="Gene3D" id="1.10.260.40">
    <property type="entry name" value="lambda repressor-like DNA-binding domains"/>
    <property type="match status" value="1"/>
</dbReference>
<dbReference type="EMBL" id="FQWF01000010">
    <property type="protein sequence ID" value="SHG81692.1"/>
    <property type="molecule type" value="Genomic_DNA"/>
</dbReference>
<dbReference type="GO" id="GO:0003677">
    <property type="term" value="F:DNA binding"/>
    <property type="evidence" value="ECO:0007669"/>
    <property type="project" value="InterPro"/>
</dbReference>
<gene>
    <name evidence="2" type="ORF">SAMN05444372_11069</name>
</gene>
<keyword evidence="3" id="KW-1185">Reference proteome</keyword>
<dbReference type="OrthoDB" id="1263042at2"/>
<reference evidence="3" key="1">
    <citation type="submission" date="2016-11" db="EMBL/GenBank/DDBJ databases">
        <authorList>
            <person name="Varghese N."/>
            <person name="Submissions S."/>
        </authorList>
    </citation>
    <scope>NUCLEOTIDE SEQUENCE [LARGE SCALE GENOMIC DNA]</scope>
    <source>
        <strain evidence="3">DSM 17659</strain>
    </source>
</reference>
<dbReference type="Proteomes" id="UP000184020">
    <property type="component" value="Unassembled WGS sequence"/>
</dbReference>
<dbReference type="InterPro" id="IPR001387">
    <property type="entry name" value="Cro/C1-type_HTH"/>
</dbReference>
<feature type="domain" description="HTH cro/C1-type" evidence="1">
    <location>
        <begin position="19"/>
        <end position="75"/>
    </location>
</feature>
<dbReference type="PROSITE" id="PS50943">
    <property type="entry name" value="HTH_CROC1"/>
    <property type="match status" value="1"/>
</dbReference>
<dbReference type="Pfam" id="PF01381">
    <property type="entry name" value="HTH_3"/>
    <property type="match status" value="1"/>
</dbReference>
<organism evidence="2 3">
    <name type="scientific">Flavobacterium micromati</name>
    <dbReference type="NCBI Taxonomy" id="229205"/>
    <lineage>
        <taxon>Bacteria</taxon>
        <taxon>Pseudomonadati</taxon>
        <taxon>Bacteroidota</taxon>
        <taxon>Flavobacteriia</taxon>
        <taxon>Flavobacteriales</taxon>
        <taxon>Flavobacteriaceae</taxon>
        <taxon>Flavobacterium</taxon>
    </lineage>
</organism>
<dbReference type="SMART" id="SM00530">
    <property type="entry name" value="HTH_XRE"/>
    <property type="match status" value="1"/>
</dbReference>
<protein>
    <submittedName>
        <fullName evidence="2">Helix-turn-helix</fullName>
    </submittedName>
</protein>
<dbReference type="CDD" id="cd00093">
    <property type="entry name" value="HTH_XRE"/>
    <property type="match status" value="1"/>
</dbReference>
<sequence>MAELTKEDTVLQRKISERIEFLRLQTGLSQSDFAKKYDIDRQVINRWESTKNKRGVTVYSIKKFCDMINIKLKDFFDDDIFSVK</sequence>
<accession>A0A1M5MX53</accession>
<evidence type="ECO:0000313" key="2">
    <source>
        <dbReference type="EMBL" id="SHG81692.1"/>
    </source>
</evidence>
<evidence type="ECO:0000259" key="1">
    <source>
        <dbReference type="PROSITE" id="PS50943"/>
    </source>
</evidence>
<dbReference type="SUPFAM" id="SSF47413">
    <property type="entry name" value="lambda repressor-like DNA-binding domains"/>
    <property type="match status" value="1"/>
</dbReference>